<organism evidence="1 2">
    <name type="scientific">Phytophthora cactorum</name>
    <dbReference type="NCBI Taxonomy" id="29920"/>
    <lineage>
        <taxon>Eukaryota</taxon>
        <taxon>Sar</taxon>
        <taxon>Stramenopiles</taxon>
        <taxon>Oomycota</taxon>
        <taxon>Peronosporomycetes</taxon>
        <taxon>Peronosporales</taxon>
        <taxon>Peronosporaceae</taxon>
        <taxon>Phytophthora</taxon>
    </lineage>
</organism>
<gene>
    <name evidence="1" type="ORF">JG687_00010414</name>
</gene>
<dbReference type="EMBL" id="JAENGZ010000588">
    <property type="protein sequence ID" value="KAG6956741.1"/>
    <property type="molecule type" value="Genomic_DNA"/>
</dbReference>
<evidence type="ECO:0000313" key="1">
    <source>
        <dbReference type="EMBL" id="KAG6956741.1"/>
    </source>
</evidence>
<comment type="caution">
    <text evidence="1">The sequence shown here is derived from an EMBL/GenBank/DDBJ whole genome shotgun (WGS) entry which is preliminary data.</text>
</comment>
<accession>A0A8T1U9L9</accession>
<reference evidence="1" key="1">
    <citation type="submission" date="2021-01" db="EMBL/GenBank/DDBJ databases">
        <title>Phytophthora aleatoria, a newly-described species from Pinus radiata is distinct from Phytophthora cactorum isolates based on comparative genomics.</title>
        <authorList>
            <person name="Mcdougal R."/>
            <person name="Panda P."/>
            <person name="Williams N."/>
            <person name="Studholme D.J."/>
        </authorList>
    </citation>
    <scope>NUCLEOTIDE SEQUENCE</scope>
    <source>
        <strain evidence="1">NZFS 3830</strain>
    </source>
</reference>
<proteinExistence type="predicted"/>
<dbReference type="AlphaFoldDB" id="A0A8T1U9L9"/>
<protein>
    <submittedName>
        <fullName evidence="1">Uncharacterized protein</fullName>
    </submittedName>
</protein>
<name>A0A8T1U9L9_9STRA</name>
<dbReference type="Proteomes" id="UP000688947">
    <property type="component" value="Unassembled WGS sequence"/>
</dbReference>
<evidence type="ECO:0000313" key="2">
    <source>
        <dbReference type="Proteomes" id="UP000688947"/>
    </source>
</evidence>
<sequence length="73" mass="8093">MLPALTAAADKMLVQIAPHTYSRRDVSCGLTLRENGPSTRSRRLLRTRDAAPNTQACTWQRLVQVPSVFSSSH</sequence>